<sequence length="252" mass="28419">MDNPLVRKLEHGARLTDEDRALLVRICKQPIRVPAYTDLIREGDPPRNVRLVIEGFAGRYKVLENGKRQIVAFFVPGDMCDLHVHILGEMDHNIGTLVDSLIVEIEPQQVDALIDNPRLNRALWWATLVDEAILREWLVNMGQRPASAQMGHIFCELLLRLQVVGRAGPDSFPMLLTQQELADTMGITPVHVNRVIKELRELGLVETSSRRVRIPDIRKLREFSGFDPTYLHLHNAGSRKPAAIDEAAVAAP</sequence>
<dbReference type="RefSeq" id="WP_132006216.1">
    <property type="nucleotide sequence ID" value="NZ_JBHUNN010000002.1"/>
</dbReference>
<dbReference type="InterPro" id="IPR000595">
    <property type="entry name" value="cNMP-bd_dom"/>
</dbReference>
<comment type="caution">
    <text evidence="5">The sequence shown here is derived from an EMBL/GenBank/DDBJ whole genome shotgun (WGS) entry which is preliminary data.</text>
</comment>
<name>A0A4R2GSZ3_9HYPH</name>
<protein>
    <submittedName>
        <fullName evidence="5">CRP-like cAMP-binding protein</fullName>
    </submittedName>
</protein>
<evidence type="ECO:0000313" key="5">
    <source>
        <dbReference type="EMBL" id="TCO13369.1"/>
    </source>
</evidence>
<keyword evidence="3" id="KW-0804">Transcription</keyword>
<dbReference type="InterPro" id="IPR014710">
    <property type="entry name" value="RmlC-like_jellyroll"/>
</dbReference>
<evidence type="ECO:0000313" key="6">
    <source>
        <dbReference type="Proteomes" id="UP000294881"/>
    </source>
</evidence>
<dbReference type="InterPro" id="IPR036388">
    <property type="entry name" value="WH-like_DNA-bd_sf"/>
</dbReference>
<evidence type="ECO:0000259" key="4">
    <source>
        <dbReference type="PROSITE" id="PS51063"/>
    </source>
</evidence>
<dbReference type="Pfam" id="PF00027">
    <property type="entry name" value="cNMP_binding"/>
    <property type="match status" value="1"/>
</dbReference>
<dbReference type="InterPro" id="IPR036390">
    <property type="entry name" value="WH_DNA-bd_sf"/>
</dbReference>
<dbReference type="InterPro" id="IPR018490">
    <property type="entry name" value="cNMP-bd_dom_sf"/>
</dbReference>
<dbReference type="GO" id="GO:0006355">
    <property type="term" value="P:regulation of DNA-templated transcription"/>
    <property type="evidence" value="ECO:0007669"/>
    <property type="project" value="InterPro"/>
</dbReference>
<dbReference type="Gene3D" id="2.60.120.10">
    <property type="entry name" value="Jelly Rolls"/>
    <property type="match status" value="1"/>
</dbReference>
<dbReference type="Pfam" id="PF13545">
    <property type="entry name" value="HTH_Crp_2"/>
    <property type="match status" value="1"/>
</dbReference>
<dbReference type="InterPro" id="IPR012318">
    <property type="entry name" value="HTH_CRP"/>
</dbReference>
<proteinExistence type="predicted"/>
<dbReference type="Gene3D" id="1.10.10.10">
    <property type="entry name" value="Winged helix-like DNA-binding domain superfamily/Winged helix DNA-binding domain"/>
    <property type="match status" value="1"/>
</dbReference>
<feature type="domain" description="HTH crp-type" evidence="4">
    <location>
        <begin position="144"/>
        <end position="218"/>
    </location>
</feature>
<gene>
    <name evidence="5" type="ORF">EV666_10679</name>
</gene>
<organism evidence="5 6">
    <name type="scientific">Camelimonas lactis</name>
    <dbReference type="NCBI Taxonomy" id="659006"/>
    <lineage>
        <taxon>Bacteria</taxon>
        <taxon>Pseudomonadati</taxon>
        <taxon>Pseudomonadota</taxon>
        <taxon>Alphaproteobacteria</taxon>
        <taxon>Hyphomicrobiales</taxon>
        <taxon>Chelatococcaceae</taxon>
        <taxon>Camelimonas</taxon>
    </lineage>
</organism>
<reference evidence="5 6" key="1">
    <citation type="submission" date="2019-03" db="EMBL/GenBank/DDBJ databases">
        <title>Genomic Encyclopedia of Type Strains, Phase IV (KMG-IV): sequencing the most valuable type-strain genomes for metagenomic binning, comparative biology and taxonomic classification.</title>
        <authorList>
            <person name="Goeker M."/>
        </authorList>
    </citation>
    <scope>NUCLEOTIDE SEQUENCE [LARGE SCALE GENOMIC DNA]</scope>
    <source>
        <strain evidence="5 6">DSM 22958</strain>
    </source>
</reference>
<dbReference type="GO" id="GO:0003677">
    <property type="term" value="F:DNA binding"/>
    <property type="evidence" value="ECO:0007669"/>
    <property type="project" value="UniProtKB-KW"/>
</dbReference>
<keyword evidence="1" id="KW-0805">Transcription regulation</keyword>
<dbReference type="SUPFAM" id="SSF51206">
    <property type="entry name" value="cAMP-binding domain-like"/>
    <property type="match status" value="1"/>
</dbReference>
<evidence type="ECO:0000256" key="1">
    <source>
        <dbReference type="ARBA" id="ARBA00023015"/>
    </source>
</evidence>
<dbReference type="EMBL" id="SLWL01000006">
    <property type="protein sequence ID" value="TCO13369.1"/>
    <property type="molecule type" value="Genomic_DNA"/>
</dbReference>
<dbReference type="AlphaFoldDB" id="A0A4R2GSZ3"/>
<dbReference type="CDD" id="cd00038">
    <property type="entry name" value="CAP_ED"/>
    <property type="match status" value="1"/>
</dbReference>
<dbReference type="SMART" id="SM00419">
    <property type="entry name" value="HTH_CRP"/>
    <property type="match status" value="1"/>
</dbReference>
<evidence type="ECO:0000256" key="2">
    <source>
        <dbReference type="ARBA" id="ARBA00023125"/>
    </source>
</evidence>
<dbReference type="Proteomes" id="UP000294881">
    <property type="component" value="Unassembled WGS sequence"/>
</dbReference>
<keyword evidence="6" id="KW-1185">Reference proteome</keyword>
<keyword evidence="2" id="KW-0238">DNA-binding</keyword>
<dbReference type="OrthoDB" id="7584044at2"/>
<evidence type="ECO:0000256" key="3">
    <source>
        <dbReference type="ARBA" id="ARBA00023163"/>
    </source>
</evidence>
<dbReference type="PROSITE" id="PS51063">
    <property type="entry name" value="HTH_CRP_2"/>
    <property type="match status" value="1"/>
</dbReference>
<dbReference type="SUPFAM" id="SSF46785">
    <property type="entry name" value="Winged helix' DNA-binding domain"/>
    <property type="match status" value="1"/>
</dbReference>
<accession>A0A4R2GSZ3</accession>